<feature type="transmembrane region" description="Helical" evidence="1">
    <location>
        <begin position="116"/>
        <end position="138"/>
    </location>
</feature>
<feature type="transmembrane region" description="Helical" evidence="1">
    <location>
        <begin position="150"/>
        <end position="169"/>
    </location>
</feature>
<organism evidence="3 4">
    <name type="scientific">Pseudobutyrivibrio ruminis</name>
    <dbReference type="NCBI Taxonomy" id="46206"/>
    <lineage>
        <taxon>Bacteria</taxon>
        <taxon>Bacillati</taxon>
        <taxon>Bacillota</taxon>
        <taxon>Clostridia</taxon>
        <taxon>Lachnospirales</taxon>
        <taxon>Lachnospiraceae</taxon>
        <taxon>Pseudobutyrivibrio</taxon>
    </lineage>
</organism>
<feature type="transmembrane region" description="Helical" evidence="1">
    <location>
        <begin position="192"/>
        <end position="213"/>
    </location>
</feature>
<dbReference type="EMBL" id="SVER01000090">
    <property type="protein sequence ID" value="MBE5921109.1"/>
    <property type="molecule type" value="Genomic_DNA"/>
</dbReference>
<feature type="domain" description="Flavinylation-associated cytochrome" evidence="2">
    <location>
        <begin position="72"/>
        <end position="130"/>
    </location>
</feature>
<evidence type="ECO:0000256" key="1">
    <source>
        <dbReference type="SAM" id="Phobius"/>
    </source>
</evidence>
<evidence type="ECO:0000313" key="4">
    <source>
        <dbReference type="Proteomes" id="UP000766246"/>
    </source>
</evidence>
<dbReference type="GO" id="GO:0016020">
    <property type="term" value="C:membrane"/>
    <property type="evidence" value="ECO:0007669"/>
    <property type="project" value="InterPro"/>
</dbReference>
<sequence>MNQRTMIKVIVDITMTVILMLMMAYELVGREAHEWLGMALFTLFIIHHVLNRKWSKNVFKGKYTSFRTFQTIVVIIILITMLGSMISGIMLSEYVFSFIKPDGGYEIFRNIHMLSAYWGFVFMSIHIGTNMGVMTGMLKKSNLYNSKIGRLSFLLLPLLISVYGIYAFYNRLIWQYMFLKSHFVFFDYNEPLIIFMADYLAVMVLFATVGHYISMLLKNVKHKN</sequence>
<feature type="transmembrane region" description="Helical" evidence="1">
    <location>
        <begin position="34"/>
        <end position="50"/>
    </location>
</feature>
<protein>
    <submittedName>
        <fullName evidence="3">DUF4405 domain-containing protein</fullName>
    </submittedName>
</protein>
<keyword evidence="1" id="KW-1133">Transmembrane helix</keyword>
<dbReference type="Proteomes" id="UP000766246">
    <property type="component" value="Unassembled WGS sequence"/>
</dbReference>
<accession>A0A927UEZ3</accession>
<keyword evidence="1" id="KW-0472">Membrane</keyword>
<comment type="caution">
    <text evidence="3">The sequence shown here is derived from an EMBL/GenBank/DDBJ whole genome shotgun (WGS) entry which is preliminary data.</text>
</comment>
<dbReference type="Pfam" id="PF14358">
    <property type="entry name" value="DUF4405"/>
    <property type="match status" value="1"/>
</dbReference>
<keyword evidence="1" id="KW-0812">Transmembrane</keyword>
<reference evidence="3" key="1">
    <citation type="submission" date="2019-04" db="EMBL/GenBank/DDBJ databases">
        <title>Evolution of Biomass-Degrading Anaerobic Consortia Revealed by Metagenomics.</title>
        <authorList>
            <person name="Peng X."/>
        </authorList>
    </citation>
    <scope>NUCLEOTIDE SEQUENCE</scope>
    <source>
        <strain evidence="3">SIG311</strain>
    </source>
</reference>
<proteinExistence type="predicted"/>
<dbReference type="InterPro" id="IPR016174">
    <property type="entry name" value="Di-haem_cyt_TM"/>
</dbReference>
<evidence type="ECO:0000313" key="3">
    <source>
        <dbReference type="EMBL" id="MBE5921109.1"/>
    </source>
</evidence>
<dbReference type="AlphaFoldDB" id="A0A927UEZ3"/>
<dbReference type="GO" id="GO:0022904">
    <property type="term" value="P:respiratory electron transport chain"/>
    <property type="evidence" value="ECO:0007669"/>
    <property type="project" value="InterPro"/>
</dbReference>
<evidence type="ECO:0000259" key="2">
    <source>
        <dbReference type="Pfam" id="PF14358"/>
    </source>
</evidence>
<gene>
    <name evidence="3" type="ORF">E7272_14940</name>
</gene>
<feature type="transmembrane region" description="Helical" evidence="1">
    <location>
        <begin position="71"/>
        <end position="96"/>
    </location>
</feature>
<dbReference type="InterPro" id="IPR025517">
    <property type="entry name" value="DUF4405"/>
</dbReference>
<name>A0A927UEZ3_9FIRM</name>
<dbReference type="SUPFAM" id="SSF81342">
    <property type="entry name" value="Transmembrane di-heme cytochromes"/>
    <property type="match status" value="1"/>
</dbReference>
<feature type="transmembrane region" description="Helical" evidence="1">
    <location>
        <begin position="9"/>
        <end position="28"/>
    </location>
</feature>